<sequence length="411" mass="43078">MRRRVLLGGAGAVLLAGAGTTAAVLPRHLGPDPLPGLLTDASWRATADHGDTGPLAEARWLAAGSLPGAGGPWADMVRWALLDLRQLQQGGAFLAGPAARWRFSWPRDAAFAAAALSRTGHRPEALAALAFFTRVQRPDGGFEARYRPDGSLPDGRRAQDDGVGWLLWARAELAADAPAATAADLRPGTALRGLLDGCVRSVLTLTGEGRRLPPVSPDYWERGERRLPLGAAARLLAGLRAAARLHALLGEPAAPLRAAADRLEDRVRDAFGPEGYQRYARAGGRDAATCFLLPPFAAAAGEEVVEAWEGYQREAVRPAGGLAPGAGWKQDGISWTPEVGLVALTAAATGRGEVAGRWLTWLDAHRVPWGSLPEKVLPDGAPAGPAPLGWTAACVVLAVDALDRESSQNSG</sequence>
<reference evidence="2" key="1">
    <citation type="journal article" date="2019" name="Int. J. Syst. Evol. Microbiol.">
        <title>The Global Catalogue of Microorganisms (GCM) 10K type strain sequencing project: providing services to taxonomists for standard genome sequencing and annotation.</title>
        <authorList>
            <consortium name="The Broad Institute Genomics Platform"/>
            <consortium name="The Broad Institute Genome Sequencing Center for Infectious Disease"/>
            <person name="Wu L."/>
            <person name="Ma J."/>
        </authorList>
    </citation>
    <scope>NUCLEOTIDE SEQUENCE [LARGE SCALE GENOMIC DNA]</scope>
    <source>
        <strain evidence="2">JCM 18126</strain>
    </source>
</reference>
<dbReference type="Gene3D" id="1.50.10.10">
    <property type="match status" value="1"/>
</dbReference>
<dbReference type="SUPFAM" id="SSF48208">
    <property type="entry name" value="Six-hairpin glycosidases"/>
    <property type="match status" value="1"/>
</dbReference>
<evidence type="ECO:0000313" key="2">
    <source>
        <dbReference type="Proteomes" id="UP001501195"/>
    </source>
</evidence>
<dbReference type="Proteomes" id="UP001501195">
    <property type="component" value="Unassembled WGS sequence"/>
</dbReference>
<dbReference type="InterPro" id="IPR012341">
    <property type="entry name" value="6hp_glycosidase-like_sf"/>
</dbReference>
<gene>
    <name evidence="1" type="ORF">GCM10023225_13350</name>
</gene>
<dbReference type="EMBL" id="BAABIL010000175">
    <property type="protein sequence ID" value="GAA4973302.1"/>
    <property type="molecule type" value="Genomic_DNA"/>
</dbReference>
<dbReference type="RefSeq" id="WP_345711643.1">
    <property type="nucleotide sequence ID" value="NZ_BAABIL010000175.1"/>
</dbReference>
<dbReference type="PANTHER" id="PTHR31616">
    <property type="entry name" value="TREHALASE"/>
    <property type="match status" value="1"/>
</dbReference>
<protein>
    <recommendedName>
        <fullName evidence="3">Glycoside hydrolase family 15</fullName>
    </recommendedName>
</protein>
<comment type="caution">
    <text evidence="1">The sequence shown here is derived from an EMBL/GenBank/DDBJ whole genome shotgun (WGS) entry which is preliminary data.</text>
</comment>
<accession>A0ABP9HLF5</accession>
<organism evidence="1 2">
    <name type="scientific">Kineococcus glutinatus</name>
    <dbReference type="NCBI Taxonomy" id="1070872"/>
    <lineage>
        <taxon>Bacteria</taxon>
        <taxon>Bacillati</taxon>
        <taxon>Actinomycetota</taxon>
        <taxon>Actinomycetes</taxon>
        <taxon>Kineosporiales</taxon>
        <taxon>Kineosporiaceae</taxon>
        <taxon>Kineococcus</taxon>
    </lineage>
</organism>
<evidence type="ECO:0000313" key="1">
    <source>
        <dbReference type="EMBL" id="GAA4973302.1"/>
    </source>
</evidence>
<dbReference type="PANTHER" id="PTHR31616:SF0">
    <property type="entry name" value="GLUCAN 1,4-ALPHA-GLUCOSIDASE"/>
    <property type="match status" value="1"/>
</dbReference>
<dbReference type="InterPro" id="IPR008928">
    <property type="entry name" value="6-hairpin_glycosidase_sf"/>
</dbReference>
<evidence type="ECO:0008006" key="3">
    <source>
        <dbReference type="Google" id="ProtNLM"/>
    </source>
</evidence>
<keyword evidence="2" id="KW-1185">Reference proteome</keyword>
<name>A0ABP9HLF5_9ACTN</name>
<proteinExistence type="predicted"/>